<feature type="binding site" evidence="2">
    <location>
        <position position="200"/>
    </location>
    <ligand>
        <name>S-adenosyl-L-methionine</name>
        <dbReference type="ChEBI" id="CHEBI:59789"/>
    </ligand>
</feature>
<sequence length="281" mass="30440">MPDSLVIGSFCRSLIFRVCFQMSEQPAACRIKVEALADAFQAQAAHWAQRLGLPLQVEEAEFALQVGEQGLQLQQLGADAPGPVRVDFVEGGAAHRRLYGGGNGQMIAKAVGIAQGVRPRVLDATAGLGKDAFVLASLGCEMSLIERQPLIGALLEDGLARAGEDFEVAPIVARMHLLKGNSIEVMRNWEGEPPQVIYLDPMFPHREKTALVKKEMRLFRPLVGDDPDAPALLEAALALASHRVVVKRPRKAPCIEGPKPSHALDGKSSRYDIYPKKALKA</sequence>
<dbReference type="AlphaFoldDB" id="A0A0D5Y5S2"/>
<evidence type="ECO:0000256" key="2">
    <source>
        <dbReference type="HAMAP-Rule" id="MF_01523"/>
    </source>
</evidence>
<protein>
    <recommendedName>
        <fullName evidence="2">Ribosomal RNA small subunit methyltransferase J</fullName>
        <ecNumber evidence="2">2.1.1.242</ecNumber>
    </recommendedName>
    <alternativeName>
        <fullName evidence="2">16S rRNA m2G1516 methyltransferase</fullName>
    </alternativeName>
    <alternativeName>
        <fullName evidence="2">rRNA (guanine-N(2)-)-methyltransferase</fullName>
    </alternativeName>
</protein>
<keyword evidence="1 2" id="KW-0808">Transferase</keyword>
<comment type="catalytic activity">
    <reaction evidence="2">
        <text>guanosine(1516) in 16S rRNA + S-adenosyl-L-methionine = N(2)-methylguanosine(1516) in 16S rRNA + S-adenosyl-L-homocysteine + H(+)</text>
        <dbReference type="Rhea" id="RHEA:43220"/>
        <dbReference type="Rhea" id="RHEA-COMP:10412"/>
        <dbReference type="Rhea" id="RHEA-COMP:10413"/>
        <dbReference type="ChEBI" id="CHEBI:15378"/>
        <dbReference type="ChEBI" id="CHEBI:57856"/>
        <dbReference type="ChEBI" id="CHEBI:59789"/>
        <dbReference type="ChEBI" id="CHEBI:74269"/>
        <dbReference type="ChEBI" id="CHEBI:74481"/>
        <dbReference type="EC" id="2.1.1.242"/>
    </reaction>
</comment>
<accession>A0A0D5Y5S2</accession>
<dbReference type="PANTHER" id="PTHR36112:SF1">
    <property type="entry name" value="RIBOSOMAL RNA SMALL SUBUNIT METHYLTRANSFERASE J"/>
    <property type="match status" value="1"/>
</dbReference>
<evidence type="ECO:0000313" key="4">
    <source>
        <dbReference type="Proteomes" id="UP000032748"/>
    </source>
</evidence>
<feature type="binding site" evidence="2">
    <location>
        <begin position="146"/>
        <end position="147"/>
    </location>
    <ligand>
        <name>S-adenosyl-L-methionine</name>
        <dbReference type="ChEBI" id="CHEBI:59789"/>
    </ligand>
</feature>
<dbReference type="InterPro" id="IPR007536">
    <property type="entry name" value="16SrRNA_methylTrfase_J"/>
</dbReference>
<dbReference type="KEGG" id="pcz:PCL1606_49480"/>
<comment type="caution">
    <text evidence="2">Lacks conserved residue(s) required for the propagation of feature annotation.</text>
</comment>
<dbReference type="Gene3D" id="3.40.50.150">
    <property type="entry name" value="Vaccinia Virus protein VP39"/>
    <property type="match status" value="1"/>
</dbReference>
<dbReference type="Proteomes" id="UP000032748">
    <property type="component" value="Chromosome"/>
</dbReference>
<dbReference type="PANTHER" id="PTHR36112">
    <property type="entry name" value="RIBOSOMAL RNA SMALL SUBUNIT METHYLTRANSFERASE J"/>
    <property type="match status" value="1"/>
</dbReference>
<comment type="function">
    <text evidence="2">Specifically methylates the guanosine in position 1516 of 16S rRNA.</text>
</comment>
<reference evidence="3 4" key="1">
    <citation type="journal article" date="2015" name="Mol. Plant Microbe Interact.">
        <title>Comparative Genomic Analysis of Pseudomonas chlororaphis PCL1606 Reveals New Insight into Antifungal Compounds Involved in Biocontrol.</title>
        <authorList>
            <person name="Calderon C.E."/>
            <person name="Ramos C."/>
            <person name="de Vicente A."/>
            <person name="Cazorla F.M."/>
        </authorList>
    </citation>
    <scope>NUCLEOTIDE SEQUENCE [LARGE SCALE GENOMIC DNA]</scope>
    <source>
        <strain evidence="3 4">PCL1606</strain>
    </source>
</reference>
<keyword evidence="2" id="KW-0963">Cytoplasm</keyword>
<comment type="similarity">
    <text evidence="2">Belongs to the methyltransferase superfamily. RsmJ family.</text>
</comment>
<dbReference type="EMBL" id="CP011110">
    <property type="protein sequence ID" value="AKA26395.1"/>
    <property type="molecule type" value="Genomic_DNA"/>
</dbReference>
<organism evidence="3 4">
    <name type="scientific">Pseudomonas chlororaphis</name>
    <dbReference type="NCBI Taxonomy" id="587753"/>
    <lineage>
        <taxon>Bacteria</taxon>
        <taxon>Pseudomonadati</taxon>
        <taxon>Pseudomonadota</taxon>
        <taxon>Gammaproteobacteria</taxon>
        <taxon>Pseudomonadales</taxon>
        <taxon>Pseudomonadaceae</taxon>
        <taxon>Pseudomonas</taxon>
    </lineage>
</organism>
<keyword evidence="2 3" id="KW-0489">Methyltransferase</keyword>
<dbReference type="PATRIC" id="fig|587753.10.peg.4942"/>
<dbReference type="SUPFAM" id="SSF53335">
    <property type="entry name" value="S-adenosyl-L-methionine-dependent methyltransferases"/>
    <property type="match status" value="1"/>
</dbReference>
<proteinExistence type="inferred from homology"/>
<name>A0A0D5Y5S2_9PSED</name>
<dbReference type="GO" id="GO:0008990">
    <property type="term" value="F:rRNA (guanine-N2-)-methyltransferase activity"/>
    <property type="evidence" value="ECO:0007669"/>
    <property type="project" value="UniProtKB-UniRule"/>
</dbReference>
<evidence type="ECO:0000256" key="1">
    <source>
        <dbReference type="ARBA" id="ARBA00022679"/>
    </source>
</evidence>
<keyword evidence="2" id="KW-0949">S-adenosyl-L-methionine</keyword>
<keyword evidence="2" id="KW-0698">rRNA processing</keyword>
<dbReference type="HAMAP" id="MF_01523">
    <property type="entry name" value="16SrRNA_methyltr_J"/>
    <property type="match status" value="1"/>
</dbReference>
<comment type="subcellular location">
    <subcellularLocation>
        <location evidence="2">Cytoplasm</location>
    </subcellularLocation>
</comment>
<evidence type="ECO:0000313" key="3">
    <source>
        <dbReference type="EMBL" id="AKA26395.1"/>
    </source>
</evidence>
<gene>
    <name evidence="2" type="primary">rsmJ</name>
    <name evidence="3" type="ORF">PCL1606_49480</name>
</gene>
<dbReference type="EC" id="2.1.1.242" evidence="2"/>
<dbReference type="InterPro" id="IPR029063">
    <property type="entry name" value="SAM-dependent_MTases_sf"/>
</dbReference>
<dbReference type="Pfam" id="PF04445">
    <property type="entry name" value="SAM_MT"/>
    <property type="match status" value="1"/>
</dbReference>
<dbReference type="GO" id="GO:0005737">
    <property type="term" value="C:cytoplasm"/>
    <property type="evidence" value="ECO:0007669"/>
    <property type="project" value="UniProtKB-SubCell"/>
</dbReference>